<dbReference type="Proteomes" id="UP001211907">
    <property type="component" value="Unassembled WGS sequence"/>
</dbReference>
<gene>
    <name evidence="2" type="ORF">HK100_005386</name>
</gene>
<protein>
    <submittedName>
        <fullName evidence="2">Uncharacterized protein</fullName>
    </submittedName>
</protein>
<sequence>IKTRKVDSAEIIAHQSDKTHAREQHQQPNPPPSQPQTKDFLPPRKAAKIKQKILTNERKEVVHFQKSATLSTTGFGSSQSISPIVEDGNSTVDGFIPDTTLDIPPLAETMRLAPGVTLKEGNVIKQSPILINKFRDNYVERIIKNSASRKERVEKSCPNAPLDPILSSVLSNAKPVLRTVPFPALAVRSEGVNDSVI</sequence>
<reference evidence="2" key="1">
    <citation type="submission" date="2020-05" db="EMBL/GenBank/DDBJ databases">
        <title>Phylogenomic resolution of chytrid fungi.</title>
        <authorList>
            <person name="Stajich J.E."/>
            <person name="Amses K."/>
            <person name="Simmons R."/>
            <person name="Seto K."/>
            <person name="Myers J."/>
            <person name="Bonds A."/>
            <person name="Quandt C.A."/>
            <person name="Barry K."/>
            <person name="Liu P."/>
            <person name="Grigoriev I."/>
            <person name="Longcore J.E."/>
            <person name="James T.Y."/>
        </authorList>
    </citation>
    <scope>NUCLEOTIDE SEQUENCE</scope>
    <source>
        <strain evidence="2">JEL0513</strain>
    </source>
</reference>
<feature type="region of interest" description="Disordered" evidence="1">
    <location>
        <begin position="1"/>
        <end position="43"/>
    </location>
</feature>
<dbReference type="AlphaFoldDB" id="A0AAD5SRP5"/>
<comment type="caution">
    <text evidence="2">The sequence shown here is derived from an EMBL/GenBank/DDBJ whole genome shotgun (WGS) entry which is preliminary data.</text>
</comment>
<proteinExistence type="predicted"/>
<feature type="non-terminal residue" evidence="2">
    <location>
        <position position="197"/>
    </location>
</feature>
<evidence type="ECO:0000313" key="2">
    <source>
        <dbReference type="EMBL" id="KAJ3097317.1"/>
    </source>
</evidence>
<dbReference type="EMBL" id="JADGJH010002519">
    <property type="protein sequence ID" value="KAJ3097317.1"/>
    <property type="molecule type" value="Genomic_DNA"/>
</dbReference>
<evidence type="ECO:0000256" key="1">
    <source>
        <dbReference type="SAM" id="MobiDB-lite"/>
    </source>
</evidence>
<organism evidence="2 3">
    <name type="scientific">Physocladia obscura</name>
    <dbReference type="NCBI Taxonomy" id="109957"/>
    <lineage>
        <taxon>Eukaryota</taxon>
        <taxon>Fungi</taxon>
        <taxon>Fungi incertae sedis</taxon>
        <taxon>Chytridiomycota</taxon>
        <taxon>Chytridiomycota incertae sedis</taxon>
        <taxon>Chytridiomycetes</taxon>
        <taxon>Chytridiales</taxon>
        <taxon>Chytriomycetaceae</taxon>
        <taxon>Physocladia</taxon>
    </lineage>
</organism>
<evidence type="ECO:0000313" key="3">
    <source>
        <dbReference type="Proteomes" id="UP001211907"/>
    </source>
</evidence>
<feature type="compositionally biased region" description="Basic and acidic residues" evidence="1">
    <location>
        <begin position="15"/>
        <end position="25"/>
    </location>
</feature>
<name>A0AAD5SRP5_9FUNG</name>
<accession>A0AAD5SRP5</accession>
<keyword evidence="3" id="KW-1185">Reference proteome</keyword>